<dbReference type="EMBL" id="LAOI01000001">
    <property type="protein sequence ID" value="KJV89106.1"/>
    <property type="molecule type" value="Genomic_DNA"/>
</dbReference>
<accession>A0A0F3QAC0</accession>
<feature type="chain" id="PRO_5002465550" evidence="1">
    <location>
        <begin position="20"/>
        <end position="240"/>
    </location>
</feature>
<feature type="signal peptide" evidence="1">
    <location>
        <begin position="1"/>
        <end position="19"/>
    </location>
</feature>
<dbReference type="PANTHER" id="PTHR36973:SF4">
    <property type="entry name" value="NODULATION PROTEIN"/>
    <property type="match status" value="1"/>
</dbReference>
<evidence type="ECO:0000313" key="4">
    <source>
        <dbReference type="Proteomes" id="UP000033661"/>
    </source>
</evidence>
<dbReference type="Gene3D" id="3.40.50.150">
    <property type="entry name" value="Vaccinia Virus protein VP39"/>
    <property type="match status" value="1"/>
</dbReference>
<protein>
    <submittedName>
        <fullName evidence="3">Methyltransferase, FkbM family domain protein</fullName>
    </submittedName>
</protein>
<evidence type="ECO:0000313" key="3">
    <source>
        <dbReference type="EMBL" id="KJV89106.1"/>
    </source>
</evidence>
<reference evidence="3 4" key="1">
    <citation type="submission" date="2015-02" db="EMBL/GenBank/DDBJ databases">
        <title>Genome Sequencing of Rickettsiales.</title>
        <authorList>
            <person name="Daugherty S.C."/>
            <person name="Su Q."/>
            <person name="Abolude K."/>
            <person name="Beier-Sexton M."/>
            <person name="Carlyon J.A."/>
            <person name="Carter R."/>
            <person name="Day N.P."/>
            <person name="Dumler S.J."/>
            <person name="Dyachenko V."/>
            <person name="Godinez A."/>
            <person name="Kurtti T.J."/>
            <person name="Lichay M."/>
            <person name="Mullins K.E."/>
            <person name="Ott S."/>
            <person name="Pappas-Brown V."/>
            <person name="Paris D.H."/>
            <person name="Patel P."/>
            <person name="Richards A.L."/>
            <person name="Sadzewicz L."/>
            <person name="Sears K."/>
            <person name="Seidman D."/>
            <person name="Sengamalay N."/>
            <person name="Stenos J."/>
            <person name="Tallon L.J."/>
            <person name="Vincent G."/>
            <person name="Fraser C.M."/>
            <person name="Munderloh U."/>
            <person name="Dunning-Hotopp J.C."/>
        </authorList>
    </citation>
    <scope>NUCLEOTIDE SEQUENCE [LARGE SCALE GENOMIC DNA]</scope>
    <source>
        <strain evidence="3 4">RML An4</strain>
    </source>
</reference>
<dbReference type="InterPro" id="IPR006342">
    <property type="entry name" value="FkbM_mtfrase"/>
</dbReference>
<organism evidence="3 4">
    <name type="scientific">Rickettsia bellii str. RML An4</name>
    <dbReference type="NCBI Taxonomy" id="1359193"/>
    <lineage>
        <taxon>Bacteria</taxon>
        <taxon>Pseudomonadati</taxon>
        <taxon>Pseudomonadota</taxon>
        <taxon>Alphaproteobacteria</taxon>
        <taxon>Rickettsiales</taxon>
        <taxon>Rickettsiaceae</taxon>
        <taxon>Rickettsieae</taxon>
        <taxon>Rickettsia</taxon>
        <taxon>belli group</taxon>
    </lineage>
</organism>
<proteinExistence type="predicted"/>
<dbReference type="NCBIfam" id="TIGR01444">
    <property type="entry name" value="fkbM_fam"/>
    <property type="match status" value="1"/>
</dbReference>
<comment type="caution">
    <text evidence="3">The sequence shown here is derived from an EMBL/GenBank/DDBJ whole genome shotgun (WGS) entry which is preliminary data.</text>
</comment>
<gene>
    <name evidence="3" type="ORF">RBEAN4_0073</name>
</gene>
<dbReference type="GO" id="GO:0008171">
    <property type="term" value="F:O-methyltransferase activity"/>
    <property type="evidence" value="ECO:0007669"/>
    <property type="project" value="TreeGrafter"/>
</dbReference>
<dbReference type="SUPFAM" id="SSF53335">
    <property type="entry name" value="S-adenosyl-L-methionine-dependent methyltransferases"/>
    <property type="match status" value="1"/>
</dbReference>
<dbReference type="PATRIC" id="fig|1359193.3.peg.69"/>
<name>A0A0F3QAC0_RICBE</name>
<dbReference type="PANTHER" id="PTHR36973">
    <property type="entry name" value="SLL1456 PROTEIN-RELATED"/>
    <property type="match status" value="1"/>
</dbReference>
<dbReference type="Pfam" id="PF05050">
    <property type="entry name" value="Methyltransf_21"/>
    <property type="match status" value="1"/>
</dbReference>
<evidence type="ECO:0000256" key="1">
    <source>
        <dbReference type="SAM" id="SignalP"/>
    </source>
</evidence>
<sequence>MKKLYVALLTIILSSSVYANSPHNLFKTAQYIFGINLHGIIHIGAFYGGEKNFYKTLNIENVLWIEADPDTYKKLLENVKPNGTTCIAENFAVTNENGIAKFHRTNNGQSSSLLELNLHKIIHPDVLFKETIEVTQKRLDTYFQESQYDVKKYNVILIDVQGAELSALQGAVNTLKTIDCIIAEVNYAELYTNGTNIWDLDKLLADQGFLRIDTVSTTCGWGDALYIKRNLLLKHSDSVK</sequence>
<dbReference type="AlphaFoldDB" id="A0A0F3QAC0"/>
<dbReference type="GO" id="GO:0032259">
    <property type="term" value="P:methylation"/>
    <property type="evidence" value="ECO:0007669"/>
    <property type="project" value="UniProtKB-KW"/>
</dbReference>
<dbReference type="InterPro" id="IPR053188">
    <property type="entry name" value="FkbM_Methyltransferase"/>
</dbReference>
<feature type="domain" description="Methyltransferase FkbM" evidence="2">
    <location>
        <begin position="56"/>
        <end position="209"/>
    </location>
</feature>
<dbReference type="Proteomes" id="UP000033661">
    <property type="component" value="Unassembled WGS sequence"/>
</dbReference>
<dbReference type="RefSeq" id="WP_045798699.1">
    <property type="nucleotide sequence ID" value="NZ_LAOI01000001.1"/>
</dbReference>
<keyword evidence="1" id="KW-0732">Signal</keyword>
<dbReference type="InterPro" id="IPR029063">
    <property type="entry name" value="SAM-dependent_MTases_sf"/>
</dbReference>
<keyword evidence="4" id="KW-1185">Reference proteome</keyword>
<keyword evidence="3" id="KW-0489">Methyltransferase</keyword>
<keyword evidence="3" id="KW-0808">Transferase</keyword>
<evidence type="ECO:0000259" key="2">
    <source>
        <dbReference type="Pfam" id="PF05050"/>
    </source>
</evidence>